<dbReference type="STRING" id="873449.STRCR_1877"/>
<feature type="transmembrane region" description="Helical" evidence="1">
    <location>
        <begin position="108"/>
        <end position="133"/>
    </location>
</feature>
<evidence type="ECO:0000256" key="1">
    <source>
        <dbReference type="SAM" id="Phobius"/>
    </source>
</evidence>
<protein>
    <submittedName>
        <fullName evidence="2">ABC transporter, ATP-binding protein</fullName>
    </submittedName>
</protein>
<feature type="transmembrane region" description="Helical" evidence="1">
    <location>
        <begin position="161"/>
        <end position="183"/>
    </location>
</feature>
<dbReference type="eggNOG" id="COG1131">
    <property type="taxonomic scope" value="Bacteria"/>
</dbReference>
<sequence>MFGKLVKYEFKAIGHWYLALNGLILLASLVLSFYASYISHHYALFESGGFLALIFILVILAFISLIVGQLIATLILIIRRFYSNLFGREGYLSLTLPVKESQLISSKLLVAITLTIGNCIVIALSLGLIYSFVNHQDTSAFYRFFKSISPNVTVATIRSGVLLSLVSAIINWTSNILLIYASITIGQLFRNHRVLMAFVCYFVIEGVLTFISSFLQLATGSKDILTDYNTRLIVGSIIDAALALVWYLTSHYIIKNKVDIQ</sequence>
<name>G5JQS3_STRCG</name>
<feature type="transmembrane region" description="Helical" evidence="1">
    <location>
        <begin position="195"/>
        <end position="218"/>
    </location>
</feature>
<keyword evidence="1" id="KW-1133">Transmembrane helix</keyword>
<dbReference type="OrthoDB" id="9816138at2"/>
<keyword evidence="1" id="KW-0812">Transmembrane</keyword>
<proteinExistence type="predicted"/>
<evidence type="ECO:0000313" key="3">
    <source>
        <dbReference type="Proteomes" id="UP000004322"/>
    </source>
</evidence>
<dbReference type="Proteomes" id="UP000004322">
    <property type="component" value="Unassembled WGS sequence"/>
</dbReference>
<dbReference type="EMBL" id="AEUV02000002">
    <property type="protein sequence ID" value="EHI74754.1"/>
    <property type="molecule type" value="Genomic_DNA"/>
</dbReference>
<reference evidence="2" key="1">
    <citation type="submission" date="2011-07" db="EMBL/GenBank/DDBJ databases">
        <authorList>
            <person name="Stanhope M.J."/>
            <person name="Durkin A.S."/>
            <person name="Hostetler J."/>
            <person name="Kim M."/>
            <person name="Radune D."/>
            <person name="Singh I."/>
            <person name="Town C.D."/>
        </authorList>
    </citation>
    <scope>NUCLEOTIDE SEQUENCE [LARGE SCALE GENOMIC DNA]</scope>
    <source>
        <strain evidence="2">HS-6</strain>
    </source>
</reference>
<gene>
    <name evidence="2" type="ORF">STRCR_1877</name>
</gene>
<evidence type="ECO:0000313" key="2">
    <source>
        <dbReference type="EMBL" id="EHI74754.1"/>
    </source>
</evidence>
<dbReference type="RefSeq" id="WP_004228393.1">
    <property type="nucleotide sequence ID" value="NZ_AEUV02000002.1"/>
</dbReference>
<dbReference type="AlphaFoldDB" id="G5JQS3"/>
<organism evidence="2 3">
    <name type="scientific">Streptococcus criceti HS-6</name>
    <dbReference type="NCBI Taxonomy" id="873449"/>
    <lineage>
        <taxon>Bacteria</taxon>
        <taxon>Bacillati</taxon>
        <taxon>Bacillota</taxon>
        <taxon>Bacilli</taxon>
        <taxon>Lactobacillales</taxon>
        <taxon>Streptococcaceae</taxon>
        <taxon>Streptococcus</taxon>
    </lineage>
</organism>
<keyword evidence="3" id="KW-1185">Reference proteome</keyword>
<dbReference type="GO" id="GO:0005524">
    <property type="term" value="F:ATP binding"/>
    <property type="evidence" value="ECO:0007669"/>
    <property type="project" value="UniProtKB-KW"/>
</dbReference>
<keyword evidence="2" id="KW-0547">Nucleotide-binding</keyword>
<feature type="transmembrane region" description="Helical" evidence="1">
    <location>
        <begin position="230"/>
        <end position="248"/>
    </location>
</feature>
<keyword evidence="2" id="KW-0067">ATP-binding</keyword>
<accession>G5JQS3</accession>
<comment type="caution">
    <text evidence="2">The sequence shown here is derived from an EMBL/GenBank/DDBJ whole genome shotgun (WGS) entry which is preliminary data.</text>
</comment>
<feature type="transmembrane region" description="Helical" evidence="1">
    <location>
        <begin position="50"/>
        <end position="78"/>
    </location>
</feature>
<keyword evidence="1" id="KW-0472">Membrane</keyword>
<feature type="transmembrane region" description="Helical" evidence="1">
    <location>
        <begin position="12"/>
        <end position="38"/>
    </location>
</feature>